<evidence type="ECO:0008006" key="3">
    <source>
        <dbReference type="Google" id="ProtNLM"/>
    </source>
</evidence>
<organism evidence="2">
    <name type="scientific">hydrothermal vent metagenome</name>
    <dbReference type="NCBI Taxonomy" id="652676"/>
    <lineage>
        <taxon>unclassified sequences</taxon>
        <taxon>metagenomes</taxon>
        <taxon>ecological metagenomes</taxon>
    </lineage>
</organism>
<dbReference type="GO" id="GO:0005886">
    <property type="term" value="C:plasma membrane"/>
    <property type="evidence" value="ECO:0007669"/>
    <property type="project" value="TreeGrafter"/>
</dbReference>
<evidence type="ECO:0000313" key="2">
    <source>
        <dbReference type="EMBL" id="VAW62465.1"/>
    </source>
</evidence>
<feature type="transmembrane region" description="Helical" evidence="1">
    <location>
        <begin position="101"/>
        <end position="121"/>
    </location>
</feature>
<keyword evidence="1" id="KW-0812">Transmembrane</keyword>
<accession>A0A3B0X2I9</accession>
<gene>
    <name evidence="2" type="ORF">MNBD_GAMMA09-3728</name>
</gene>
<keyword evidence="1" id="KW-1133">Transmembrane helix</keyword>
<dbReference type="PANTHER" id="PTHR34821:SF2">
    <property type="entry name" value="INNER MEMBRANE PROTEIN YDCZ"/>
    <property type="match status" value="1"/>
</dbReference>
<dbReference type="Pfam" id="PF04657">
    <property type="entry name" value="DMT_YdcZ"/>
    <property type="match status" value="1"/>
</dbReference>
<proteinExistence type="predicted"/>
<dbReference type="PANTHER" id="PTHR34821">
    <property type="entry name" value="INNER MEMBRANE PROTEIN YDCZ"/>
    <property type="match status" value="1"/>
</dbReference>
<feature type="transmembrane region" description="Helical" evidence="1">
    <location>
        <begin position="67"/>
        <end position="89"/>
    </location>
</feature>
<keyword evidence="1" id="KW-0472">Membrane</keyword>
<dbReference type="InterPro" id="IPR006750">
    <property type="entry name" value="YdcZ"/>
</dbReference>
<evidence type="ECO:0000256" key="1">
    <source>
        <dbReference type="SAM" id="Phobius"/>
    </source>
</evidence>
<protein>
    <recommendedName>
        <fullName evidence="3">Integral membrane protein</fullName>
    </recommendedName>
</protein>
<reference evidence="2" key="1">
    <citation type="submission" date="2018-06" db="EMBL/GenBank/DDBJ databases">
        <authorList>
            <person name="Zhirakovskaya E."/>
        </authorList>
    </citation>
    <scope>NUCLEOTIDE SEQUENCE</scope>
</reference>
<dbReference type="AlphaFoldDB" id="A0A3B0X2I9"/>
<sequence>MMTLSILAFLAGAAIALQASINARLGTLLKNSLLGTTAAFTSSLLFCLIIVILTTKQYPHKSVIESVPIYLWVAGGALSTFGVAMFYYLIPKIGLSSTISYALTGQLLVAALISHFGWFDLPVKSFDLTRLSGSISLIIGIILINWK</sequence>
<feature type="transmembrane region" description="Helical" evidence="1">
    <location>
        <begin position="128"/>
        <end position="146"/>
    </location>
</feature>
<dbReference type="EMBL" id="UOFI01000023">
    <property type="protein sequence ID" value="VAW62465.1"/>
    <property type="molecule type" value="Genomic_DNA"/>
</dbReference>
<name>A0A3B0X2I9_9ZZZZ</name>
<feature type="transmembrane region" description="Helical" evidence="1">
    <location>
        <begin position="33"/>
        <end position="55"/>
    </location>
</feature>